<evidence type="ECO:0000313" key="2">
    <source>
        <dbReference type="Proteomes" id="UP001066276"/>
    </source>
</evidence>
<dbReference type="EMBL" id="JANPWB010000006">
    <property type="protein sequence ID" value="KAJ1177743.1"/>
    <property type="molecule type" value="Genomic_DNA"/>
</dbReference>
<dbReference type="AlphaFoldDB" id="A0AAV7TPQ0"/>
<sequence length="78" mass="9008">MIALGDARAWLALKNRGDWSRDRVGRRSSLRVIIIRSKNLVSHITKQISELEIKIMQEDQHNSKVSEQQEPNIATQEN</sequence>
<organism evidence="1 2">
    <name type="scientific">Pleurodeles waltl</name>
    <name type="common">Iberian ribbed newt</name>
    <dbReference type="NCBI Taxonomy" id="8319"/>
    <lineage>
        <taxon>Eukaryota</taxon>
        <taxon>Metazoa</taxon>
        <taxon>Chordata</taxon>
        <taxon>Craniata</taxon>
        <taxon>Vertebrata</taxon>
        <taxon>Euteleostomi</taxon>
        <taxon>Amphibia</taxon>
        <taxon>Batrachia</taxon>
        <taxon>Caudata</taxon>
        <taxon>Salamandroidea</taxon>
        <taxon>Salamandridae</taxon>
        <taxon>Pleurodelinae</taxon>
        <taxon>Pleurodeles</taxon>
    </lineage>
</organism>
<evidence type="ECO:0000313" key="1">
    <source>
        <dbReference type="EMBL" id="KAJ1177743.1"/>
    </source>
</evidence>
<dbReference type="Proteomes" id="UP001066276">
    <property type="component" value="Chromosome 3_2"/>
</dbReference>
<accession>A0AAV7TPQ0</accession>
<gene>
    <name evidence="1" type="ORF">NDU88_002995</name>
</gene>
<keyword evidence="2" id="KW-1185">Reference proteome</keyword>
<name>A0AAV7TPQ0_PLEWA</name>
<protein>
    <submittedName>
        <fullName evidence="1">Uncharacterized protein</fullName>
    </submittedName>
</protein>
<proteinExistence type="predicted"/>
<comment type="caution">
    <text evidence="1">The sequence shown here is derived from an EMBL/GenBank/DDBJ whole genome shotgun (WGS) entry which is preliminary data.</text>
</comment>
<reference evidence="1" key="1">
    <citation type="journal article" date="2022" name="bioRxiv">
        <title>Sequencing and chromosome-scale assembly of the giantPleurodeles waltlgenome.</title>
        <authorList>
            <person name="Brown T."/>
            <person name="Elewa A."/>
            <person name="Iarovenko S."/>
            <person name="Subramanian E."/>
            <person name="Araus A.J."/>
            <person name="Petzold A."/>
            <person name="Susuki M."/>
            <person name="Suzuki K.-i.T."/>
            <person name="Hayashi T."/>
            <person name="Toyoda A."/>
            <person name="Oliveira C."/>
            <person name="Osipova E."/>
            <person name="Leigh N.D."/>
            <person name="Simon A."/>
            <person name="Yun M.H."/>
        </authorList>
    </citation>
    <scope>NUCLEOTIDE SEQUENCE</scope>
    <source>
        <strain evidence="1">20211129_DDA</strain>
        <tissue evidence="1">Liver</tissue>
    </source>
</reference>